<protein>
    <submittedName>
        <fullName evidence="2">Integral membrane protein</fullName>
    </submittedName>
</protein>
<evidence type="ECO:0000313" key="3">
    <source>
        <dbReference type="Proteomes" id="UP000663419"/>
    </source>
</evidence>
<evidence type="ECO:0000313" key="2">
    <source>
        <dbReference type="EMBL" id="QSS52992.1"/>
    </source>
</evidence>
<evidence type="ECO:0000256" key="1">
    <source>
        <dbReference type="SAM" id="Phobius"/>
    </source>
</evidence>
<organism evidence="2 3">
    <name type="scientific">Ajellomyces capsulatus (strain H88)</name>
    <name type="common">Darling's disease fungus</name>
    <name type="synonym">Histoplasma capsulatum</name>
    <dbReference type="NCBI Taxonomy" id="544711"/>
    <lineage>
        <taxon>Eukaryota</taxon>
        <taxon>Fungi</taxon>
        <taxon>Dikarya</taxon>
        <taxon>Ascomycota</taxon>
        <taxon>Pezizomycotina</taxon>
        <taxon>Eurotiomycetes</taxon>
        <taxon>Eurotiomycetidae</taxon>
        <taxon>Onygenales</taxon>
        <taxon>Ajellomycetaceae</taxon>
        <taxon>Histoplasma</taxon>
    </lineage>
</organism>
<dbReference type="Proteomes" id="UP000663419">
    <property type="component" value="Chromosome 3"/>
</dbReference>
<accession>A0A8A1LLX0</accession>
<dbReference type="EMBL" id="CP069104">
    <property type="protein sequence ID" value="QSS52992.1"/>
    <property type="molecule type" value="Genomic_DNA"/>
</dbReference>
<dbReference type="PROSITE" id="PS51257">
    <property type="entry name" value="PROKAR_LIPOPROTEIN"/>
    <property type="match status" value="1"/>
</dbReference>
<feature type="transmembrane region" description="Helical" evidence="1">
    <location>
        <begin position="12"/>
        <end position="30"/>
    </location>
</feature>
<reference evidence="2" key="1">
    <citation type="submission" date="2021-01" db="EMBL/GenBank/DDBJ databases">
        <title>Chromosome-level genome assembly of a human fungal pathogen reveals clustering of transcriptionally co-regulated genes.</title>
        <authorList>
            <person name="Voorhies M."/>
            <person name="Cohen S."/>
            <person name="Shea T.P."/>
            <person name="Petrus S."/>
            <person name="Munoz J.F."/>
            <person name="Poplawski S."/>
            <person name="Goldman W.E."/>
            <person name="Michael T."/>
            <person name="Cuomo C.A."/>
            <person name="Sil A."/>
            <person name="Beyhan S."/>
        </authorList>
    </citation>
    <scope>NUCLEOTIDE SEQUENCE</scope>
    <source>
        <strain evidence="2">H88</strain>
    </source>
</reference>
<dbReference type="AlphaFoldDB" id="A0A8A1LLX0"/>
<keyword evidence="1" id="KW-0812">Transmembrane</keyword>
<sequence length="35" mass="4068">MLASPKFYSSYSYIYISVSCLLGLPSLPLFHRRQE</sequence>
<gene>
    <name evidence="2" type="ORF">I7I53_00100</name>
</gene>
<keyword evidence="1" id="KW-0472">Membrane</keyword>
<keyword evidence="1" id="KW-1133">Transmembrane helix</keyword>
<name>A0A8A1LLX0_AJEC8</name>
<dbReference type="VEuPathDB" id="FungiDB:I7I53_00100"/>
<proteinExistence type="predicted"/>